<dbReference type="InterPro" id="IPR050362">
    <property type="entry name" value="Cation-dep_OMT"/>
</dbReference>
<dbReference type="GO" id="GO:0008171">
    <property type="term" value="F:O-methyltransferase activity"/>
    <property type="evidence" value="ECO:0007669"/>
    <property type="project" value="InterPro"/>
</dbReference>
<dbReference type="PANTHER" id="PTHR10509">
    <property type="entry name" value="O-METHYLTRANSFERASE-RELATED"/>
    <property type="match status" value="1"/>
</dbReference>
<evidence type="ECO:0000256" key="3">
    <source>
        <dbReference type="ARBA" id="ARBA00022691"/>
    </source>
</evidence>
<proteinExistence type="predicted"/>
<keyword evidence="2" id="KW-0808">Transferase</keyword>
<dbReference type="InterPro" id="IPR002935">
    <property type="entry name" value="SAM_O-MeTrfase"/>
</dbReference>
<dbReference type="CDD" id="cd02440">
    <property type="entry name" value="AdoMet_MTases"/>
    <property type="match status" value="1"/>
</dbReference>
<keyword evidence="1" id="KW-0489">Methyltransferase</keyword>
<organism evidence="4">
    <name type="scientific">freshwater metagenome</name>
    <dbReference type="NCBI Taxonomy" id="449393"/>
    <lineage>
        <taxon>unclassified sequences</taxon>
        <taxon>metagenomes</taxon>
        <taxon>ecological metagenomes</taxon>
    </lineage>
</organism>
<gene>
    <name evidence="4" type="ORF">UFOPK2171_00503</name>
</gene>
<dbReference type="SUPFAM" id="SSF53335">
    <property type="entry name" value="S-adenosyl-L-methionine-dependent methyltransferases"/>
    <property type="match status" value="1"/>
</dbReference>
<dbReference type="PROSITE" id="PS51682">
    <property type="entry name" value="SAM_OMT_I"/>
    <property type="match status" value="1"/>
</dbReference>
<evidence type="ECO:0000256" key="2">
    <source>
        <dbReference type="ARBA" id="ARBA00022679"/>
    </source>
</evidence>
<dbReference type="GO" id="GO:0008757">
    <property type="term" value="F:S-adenosylmethionine-dependent methyltransferase activity"/>
    <property type="evidence" value="ECO:0007669"/>
    <property type="project" value="TreeGrafter"/>
</dbReference>
<dbReference type="GO" id="GO:0032259">
    <property type="term" value="P:methylation"/>
    <property type="evidence" value="ECO:0007669"/>
    <property type="project" value="UniProtKB-KW"/>
</dbReference>
<dbReference type="AlphaFoldDB" id="A0A6J6KIA2"/>
<dbReference type="PANTHER" id="PTHR10509:SF85">
    <property type="entry name" value="O-METHYLTRANSFERASE RV1220C-RELATED"/>
    <property type="match status" value="1"/>
</dbReference>
<dbReference type="Gene3D" id="3.40.50.150">
    <property type="entry name" value="Vaccinia Virus protein VP39"/>
    <property type="match status" value="1"/>
</dbReference>
<name>A0A6J6KIA2_9ZZZZ</name>
<dbReference type="EMBL" id="CAEZWD010000046">
    <property type="protein sequence ID" value="CAB4648153.1"/>
    <property type="molecule type" value="Genomic_DNA"/>
</dbReference>
<keyword evidence="3" id="KW-0949">S-adenosyl-L-methionine</keyword>
<protein>
    <submittedName>
        <fullName evidence="4">Unannotated protein</fullName>
    </submittedName>
</protein>
<evidence type="ECO:0000313" key="4">
    <source>
        <dbReference type="EMBL" id="CAB4648153.1"/>
    </source>
</evidence>
<sequence length="217" mass="22641">MAPTDPRILAIHRASTDYAESWAGEDGIRSHARAKAAEIGCVAMGPGAGSIVRTLAAAIDAKNVVEIGTGAGVSALWLLDGMNSEGVLTSVDVEAEHQLIAKDAISQAGIAPNRVRLINGRADEVLDRLTESAYDIVLIAGKPLELADHISRALNLLRSGGLLIIDRALWNDKLADPAQRDPDTVAMRGAIEALASNEDFVGSLLPVGGGLLVAVKK</sequence>
<reference evidence="4" key="1">
    <citation type="submission" date="2020-05" db="EMBL/GenBank/DDBJ databases">
        <authorList>
            <person name="Chiriac C."/>
            <person name="Salcher M."/>
            <person name="Ghai R."/>
            <person name="Kavagutti S V."/>
        </authorList>
    </citation>
    <scope>NUCLEOTIDE SEQUENCE</scope>
</reference>
<dbReference type="InterPro" id="IPR029063">
    <property type="entry name" value="SAM-dependent_MTases_sf"/>
</dbReference>
<accession>A0A6J6KIA2</accession>
<evidence type="ECO:0000256" key="1">
    <source>
        <dbReference type="ARBA" id="ARBA00022603"/>
    </source>
</evidence>
<dbReference type="Pfam" id="PF01596">
    <property type="entry name" value="Methyltransf_3"/>
    <property type="match status" value="1"/>
</dbReference>